<keyword evidence="2" id="KW-1185">Reference proteome</keyword>
<comment type="caution">
    <text evidence="1">The sequence shown here is derived from an EMBL/GenBank/DDBJ whole genome shotgun (WGS) entry which is preliminary data.</text>
</comment>
<evidence type="ECO:0000313" key="1">
    <source>
        <dbReference type="EMBL" id="GFR46031.1"/>
    </source>
</evidence>
<proteinExistence type="predicted"/>
<organism evidence="1 2">
    <name type="scientific">Astrephomene gubernaculifera</name>
    <dbReference type="NCBI Taxonomy" id="47775"/>
    <lineage>
        <taxon>Eukaryota</taxon>
        <taxon>Viridiplantae</taxon>
        <taxon>Chlorophyta</taxon>
        <taxon>core chlorophytes</taxon>
        <taxon>Chlorophyceae</taxon>
        <taxon>CS clade</taxon>
        <taxon>Chlamydomonadales</taxon>
        <taxon>Astrephomenaceae</taxon>
        <taxon>Astrephomene</taxon>
    </lineage>
</organism>
<sequence>MRNEVGLDVAAIISRRGIDLHYSEFGLGGGASPLGTAVARTPTEAARMPFYGVWGAYRKDTDPWAPPQMRAFMHSFFRKTLDWLSQGGGPTYSVSHCFLWGMGSWDVLGIYTESTTEEGSYRDPAVVAAVRQHNARAAISRVSTQLVAFSNKGK</sequence>
<evidence type="ECO:0000313" key="2">
    <source>
        <dbReference type="Proteomes" id="UP001054857"/>
    </source>
</evidence>
<name>A0AAD3DQ67_9CHLO</name>
<dbReference type="Proteomes" id="UP001054857">
    <property type="component" value="Unassembled WGS sequence"/>
</dbReference>
<dbReference type="EMBL" id="BMAR01000011">
    <property type="protein sequence ID" value="GFR46031.1"/>
    <property type="molecule type" value="Genomic_DNA"/>
</dbReference>
<protein>
    <submittedName>
        <fullName evidence="1">Uncharacterized protein</fullName>
    </submittedName>
</protein>
<dbReference type="AlphaFoldDB" id="A0AAD3DQ67"/>
<accession>A0AAD3DQ67</accession>
<gene>
    <name evidence="1" type="ORF">Agub_g7304</name>
</gene>
<reference evidence="1 2" key="1">
    <citation type="journal article" date="2021" name="Sci. Rep.">
        <title>Genome sequencing of the multicellular alga Astrephomene provides insights into convergent evolution of germ-soma differentiation.</title>
        <authorList>
            <person name="Yamashita S."/>
            <person name="Yamamoto K."/>
            <person name="Matsuzaki R."/>
            <person name="Suzuki S."/>
            <person name="Yamaguchi H."/>
            <person name="Hirooka S."/>
            <person name="Minakuchi Y."/>
            <person name="Miyagishima S."/>
            <person name="Kawachi M."/>
            <person name="Toyoda A."/>
            <person name="Nozaki H."/>
        </authorList>
    </citation>
    <scope>NUCLEOTIDE SEQUENCE [LARGE SCALE GENOMIC DNA]</scope>
    <source>
        <strain evidence="1 2">NIES-4017</strain>
    </source>
</reference>